<evidence type="ECO:0000259" key="6">
    <source>
        <dbReference type="PROSITE" id="PS50921"/>
    </source>
</evidence>
<dbReference type="GO" id="GO:0016301">
    <property type="term" value="F:kinase activity"/>
    <property type="evidence" value="ECO:0007669"/>
    <property type="project" value="UniProtKB-KW"/>
</dbReference>
<dbReference type="PIRSF" id="PIRSF036625">
    <property type="entry name" value="GAF_ANTAR"/>
    <property type="match status" value="1"/>
</dbReference>
<dbReference type="SUPFAM" id="SSF52172">
    <property type="entry name" value="CheY-like"/>
    <property type="match status" value="1"/>
</dbReference>
<evidence type="ECO:0000313" key="7">
    <source>
        <dbReference type="EMBL" id="SIS04936.1"/>
    </source>
</evidence>
<keyword evidence="1" id="KW-0808">Transferase</keyword>
<evidence type="ECO:0000256" key="5">
    <source>
        <dbReference type="SAM" id="MobiDB-lite"/>
    </source>
</evidence>
<dbReference type="InterPro" id="IPR012074">
    <property type="entry name" value="GAF_ANTAR"/>
</dbReference>
<sequence length="244" mass="26500">MISDSSAEVPDIHREIAQLARDAHGTTNDTTDPADVLRAITASAVALLPGTNHAAVTLVRKRRPHQRAELESTAPTDPVSEEFDSLQHEFGDGPCFTAIWTHHTIVIDDVTTETRWPEFARAVADNTSIRSCMSIQLYTSDLELGALNLHSDAPHAYSDDDTQSLAIVLATHAAIAINTARRGEQFRSALASRDIIGQAKGMIMERYNTNAIAAFNILTKLSQDSNIPLTAVATRLVEADHPTP</sequence>
<dbReference type="InterPro" id="IPR011006">
    <property type="entry name" value="CheY-like_superfamily"/>
</dbReference>
<dbReference type="GO" id="GO:0003723">
    <property type="term" value="F:RNA binding"/>
    <property type="evidence" value="ECO:0007669"/>
    <property type="project" value="InterPro"/>
</dbReference>
<dbReference type="InterPro" id="IPR003018">
    <property type="entry name" value="GAF"/>
</dbReference>
<dbReference type="Gene3D" id="3.30.450.40">
    <property type="match status" value="1"/>
</dbReference>
<dbReference type="InterPro" id="IPR029016">
    <property type="entry name" value="GAF-like_dom_sf"/>
</dbReference>
<gene>
    <name evidence="7" type="ORF">SAMN05445060_2369</name>
</gene>
<proteinExistence type="predicted"/>
<evidence type="ECO:0000256" key="3">
    <source>
        <dbReference type="ARBA" id="ARBA00023015"/>
    </source>
</evidence>
<dbReference type="InterPro" id="IPR036388">
    <property type="entry name" value="WH-like_DNA-bd_sf"/>
</dbReference>
<dbReference type="RefSeq" id="WP_076479870.1">
    <property type="nucleotide sequence ID" value="NZ_FTNT01000006.1"/>
</dbReference>
<dbReference type="InterPro" id="IPR005561">
    <property type="entry name" value="ANTAR"/>
</dbReference>
<dbReference type="STRING" id="1344003.SAMN05445060_2369"/>
<evidence type="ECO:0000256" key="1">
    <source>
        <dbReference type="ARBA" id="ARBA00022679"/>
    </source>
</evidence>
<dbReference type="AlphaFoldDB" id="A0A1N7FXH2"/>
<evidence type="ECO:0000256" key="4">
    <source>
        <dbReference type="ARBA" id="ARBA00023163"/>
    </source>
</evidence>
<keyword evidence="8" id="KW-1185">Reference proteome</keyword>
<feature type="domain" description="ANTAR" evidence="6">
    <location>
        <begin position="176"/>
        <end position="237"/>
    </location>
</feature>
<keyword evidence="2" id="KW-0418">Kinase</keyword>
<dbReference type="Pfam" id="PF13185">
    <property type="entry name" value="GAF_2"/>
    <property type="match status" value="1"/>
</dbReference>
<dbReference type="Gene3D" id="1.10.10.10">
    <property type="entry name" value="Winged helix-like DNA-binding domain superfamily/Winged helix DNA-binding domain"/>
    <property type="match status" value="1"/>
</dbReference>
<dbReference type="SUPFAM" id="SSF55781">
    <property type="entry name" value="GAF domain-like"/>
    <property type="match status" value="1"/>
</dbReference>
<dbReference type="SMART" id="SM01012">
    <property type="entry name" value="ANTAR"/>
    <property type="match status" value="1"/>
</dbReference>
<evidence type="ECO:0000256" key="2">
    <source>
        <dbReference type="ARBA" id="ARBA00022777"/>
    </source>
</evidence>
<dbReference type="Pfam" id="PF03861">
    <property type="entry name" value="ANTAR"/>
    <property type="match status" value="1"/>
</dbReference>
<keyword evidence="3" id="KW-0805">Transcription regulation</keyword>
<keyword evidence="4" id="KW-0804">Transcription</keyword>
<dbReference type="OrthoDB" id="4629915at2"/>
<organism evidence="7 8">
    <name type="scientific">Williamsia sterculiae</name>
    <dbReference type="NCBI Taxonomy" id="1344003"/>
    <lineage>
        <taxon>Bacteria</taxon>
        <taxon>Bacillati</taxon>
        <taxon>Actinomycetota</taxon>
        <taxon>Actinomycetes</taxon>
        <taxon>Mycobacteriales</taxon>
        <taxon>Nocardiaceae</taxon>
        <taxon>Williamsia</taxon>
    </lineage>
</organism>
<dbReference type="EMBL" id="FTNT01000006">
    <property type="protein sequence ID" value="SIS04936.1"/>
    <property type="molecule type" value="Genomic_DNA"/>
</dbReference>
<evidence type="ECO:0000313" key="8">
    <source>
        <dbReference type="Proteomes" id="UP000186218"/>
    </source>
</evidence>
<accession>A0A1N7FXH2</accession>
<name>A0A1N7FXH2_9NOCA</name>
<dbReference type="Proteomes" id="UP000186218">
    <property type="component" value="Unassembled WGS sequence"/>
</dbReference>
<protein>
    <submittedName>
        <fullName evidence="7">GAF domain-containing protein</fullName>
    </submittedName>
</protein>
<feature type="region of interest" description="Disordered" evidence="5">
    <location>
        <begin position="61"/>
        <end position="80"/>
    </location>
</feature>
<reference evidence="7 8" key="1">
    <citation type="submission" date="2017-01" db="EMBL/GenBank/DDBJ databases">
        <authorList>
            <person name="Mah S.A."/>
            <person name="Swanson W.J."/>
            <person name="Moy G.W."/>
            <person name="Vacquier V.D."/>
        </authorList>
    </citation>
    <scope>NUCLEOTIDE SEQUENCE [LARGE SCALE GENOMIC DNA]</scope>
    <source>
        <strain evidence="7 8">CPCC 203464</strain>
    </source>
</reference>
<dbReference type="PROSITE" id="PS50921">
    <property type="entry name" value="ANTAR"/>
    <property type="match status" value="1"/>
</dbReference>